<evidence type="ECO:0000256" key="2">
    <source>
        <dbReference type="ARBA" id="ARBA00022487"/>
    </source>
</evidence>
<evidence type="ECO:0000256" key="6">
    <source>
        <dbReference type="ARBA" id="ARBA00022837"/>
    </source>
</evidence>
<evidence type="ECO:0000256" key="9">
    <source>
        <dbReference type="SAM" id="SignalP"/>
    </source>
</evidence>
<gene>
    <name evidence="10" type="ORF">SAMN06295970_12236</name>
</gene>
<feature type="compositionally biased region" description="Low complexity" evidence="8">
    <location>
        <begin position="44"/>
        <end position="53"/>
    </location>
</feature>
<dbReference type="InterPro" id="IPR011118">
    <property type="entry name" value="Tannase/feruloyl_esterase"/>
</dbReference>
<keyword evidence="5" id="KW-0378">Hydrolase</keyword>
<evidence type="ECO:0000256" key="1">
    <source>
        <dbReference type="ARBA" id="ARBA00006249"/>
    </source>
</evidence>
<reference evidence="10 11" key="1">
    <citation type="submission" date="2017-05" db="EMBL/GenBank/DDBJ databases">
        <authorList>
            <person name="Varghese N."/>
            <person name="Submissions S."/>
        </authorList>
    </citation>
    <scope>NUCLEOTIDE SEQUENCE [LARGE SCALE GENOMIC DNA]</scope>
    <source>
        <strain evidence="10 11">DSM 26001</strain>
    </source>
</reference>
<evidence type="ECO:0000313" key="10">
    <source>
        <dbReference type="EMBL" id="SMP75114.1"/>
    </source>
</evidence>
<evidence type="ECO:0000256" key="5">
    <source>
        <dbReference type="ARBA" id="ARBA00022801"/>
    </source>
</evidence>
<evidence type="ECO:0000256" key="8">
    <source>
        <dbReference type="SAM" id="MobiDB-lite"/>
    </source>
</evidence>
<dbReference type="EMBL" id="FXUL01000022">
    <property type="protein sequence ID" value="SMP75114.1"/>
    <property type="molecule type" value="Genomic_DNA"/>
</dbReference>
<accession>A0ABY1QQV2</accession>
<dbReference type="RefSeq" id="WP_283444571.1">
    <property type="nucleotide sequence ID" value="NZ_FXUL01000022.1"/>
</dbReference>
<dbReference type="PANTHER" id="PTHR33938">
    <property type="entry name" value="FERULOYL ESTERASE B-RELATED"/>
    <property type="match status" value="1"/>
</dbReference>
<comment type="caution">
    <text evidence="10">The sequence shown here is derived from an EMBL/GenBank/DDBJ whole genome shotgun (WGS) entry which is preliminary data.</text>
</comment>
<dbReference type="InterPro" id="IPR029058">
    <property type="entry name" value="AB_hydrolase_fold"/>
</dbReference>
<dbReference type="Gene3D" id="3.40.50.1820">
    <property type="entry name" value="alpha/beta hydrolase"/>
    <property type="match status" value="1"/>
</dbReference>
<dbReference type="SUPFAM" id="SSF53474">
    <property type="entry name" value="alpha/beta-Hydrolases"/>
    <property type="match status" value="1"/>
</dbReference>
<keyword evidence="7" id="KW-1015">Disulfide bond</keyword>
<dbReference type="PROSITE" id="PS51257">
    <property type="entry name" value="PROKAR_LIPOPROTEIN"/>
    <property type="match status" value="1"/>
</dbReference>
<keyword evidence="11" id="KW-1185">Reference proteome</keyword>
<dbReference type="Proteomes" id="UP001158049">
    <property type="component" value="Unassembled WGS sequence"/>
</dbReference>
<evidence type="ECO:0000256" key="3">
    <source>
        <dbReference type="ARBA" id="ARBA00022723"/>
    </source>
</evidence>
<feature type="signal peptide" evidence="9">
    <location>
        <begin position="1"/>
        <end position="21"/>
    </location>
</feature>
<dbReference type="PANTHER" id="PTHR33938:SF15">
    <property type="entry name" value="FERULOYL ESTERASE B-RELATED"/>
    <property type="match status" value="1"/>
</dbReference>
<name>A0ABY1QQV2_9BURK</name>
<comment type="similarity">
    <text evidence="1">Belongs to the tannase family.</text>
</comment>
<organism evidence="10 11">
    <name type="scientific">Noviherbaspirillum suwonense</name>
    <dbReference type="NCBI Taxonomy" id="1224511"/>
    <lineage>
        <taxon>Bacteria</taxon>
        <taxon>Pseudomonadati</taxon>
        <taxon>Pseudomonadota</taxon>
        <taxon>Betaproteobacteria</taxon>
        <taxon>Burkholderiales</taxon>
        <taxon>Oxalobacteraceae</taxon>
        <taxon>Noviherbaspirillum</taxon>
    </lineage>
</organism>
<dbReference type="Pfam" id="PF07519">
    <property type="entry name" value="Tannase"/>
    <property type="match status" value="1"/>
</dbReference>
<keyword evidence="6" id="KW-0106">Calcium</keyword>
<proteinExistence type="inferred from homology"/>
<evidence type="ECO:0000256" key="4">
    <source>
        <dbReference type="ARBA" id="ARBA00022729"/>
    </source>
</evidence>
<keyword evidence="4 9" id="KW-0732">Signal</keyword>
<feature type="region of interest" description="Disordered" evidence="8">
    <location>
        <begin position="34"/>
        <end position="53"/>
    </location>
</feature>
<feature type="chain" id="PRO_5047468225" evidence="9">
    <location>
        <begin position="22"/>
        <end position="587"/>
    </location>
</feature>
<keyword evidence="3" id="KW-0479">Metal-binding</keyword>
<sequence>MKNARVAQALGCASVLAVALAGCGGGGNDTVADGGTSAGGTGTGTPSSPATPTVSPVACAQLVGAAIPASAIGLPTSGGAVNTATVVSASGTGASAVPEHCLVSGAILPVDKTAPNIQFRLALPTAWNSKALMFGGGGFDGSVPNVTGNVPNGPTNQPTPIGRGYATFASDSGHQANALGSQDGSFALNEEAVRNFGGEAIKKTRDAAIYLTKMRYAVDKVQKAYFAGGSTGGREALAAITHWPADWDGAISWYPAWNDAAALLAGQRLSRTLAQPGAYPSPAKRALLYNASMAACDSLDGVADGLISNQQRCNALFDPSTAVYNGNPLRCAGGVDTGDSCLSDVQINALKLLTTDIRFNFSLASGEDHYSGVNIWGADLGITTNPSPLQPTVTFLALGTSAPATPMPRTAPYAGVLLDQWIKYSVTRDPNFDSLTLDPANPGPWAGRISELSTQLDTRVDLAPFAAKGGKLLLAHGLVDVLVSTRATEEYYQRLQSQMGPAEVDKFARYYEVAGLGHAVSTVFNAAWDSLTTLENWVEKSAPPDNQVVMDTAGVAGRTRPLCDYPKWPRYNGAGDVNLASSFSCVN</sequence>
<evidence type="ECO:0000313" key="11">
    <source>
        <dbReference type="Proteomes" id="UP001158049"/>
    </source>
</evidence>
<evidence type="ECO:0000256" key="7">
    <source>
        <dbReference type="ARBA" id="ARBA00023157"/>
    </source>
</evidence>
<keyword evidence="2" id="KW-0719">Serine esterase</keyword>
<protein>
    <submittedName>
        <fullName evidence="10">Feruloyl esterase</fullName>
    </submittedName>
</protein>